<dbReference type="AlphaFoldDB" id="A0A1D1VZD0"/>
<dbReference type="GO" id="GO:0005576">
    <property type="term" value="C:extracellular region"/>
    <property type="evidence" value="ECO:0007669"/>
    <property type="project" value="InterPro"/>
</dbReference>
<dbReference type="STRING" id="947166.A0A1D1VZD0"/>
<gene>
    <name evidence="2" type="primary">RvY_16330-1</name>
    <name evidence="2" type="synonym">RvY_16330.1</name>
    <name evidence="2" type="ORF">RvY_16330</name>
</gene>
<dbReference type="PRINTS" id="PR00837">
    <property type="entry name" value="V5TPXLIKE"/>
</dbReference>
<dbReference type="Gene3D" id="3.40.33.10">
    <property type="entry name" value="CAP"/>
    <property type="match status" value="1"/>
</dbReference>
<feature type="domain" description="SCP" evidence="1">
    <location>
        <begin position="93"/>
        <end position="209"/>
    </location>
</feature>
<protein>
    <recommendedName>
        <fullName evidence="1">SCP domain-containing protein</fullName>
    </recommendedName>
</protein>
<dbReference type="SUPFAM" id="SSF55797">
    <property type="entry name" value="PR-1-like"/>
    <property type="match status" value="1"/>
</dbReference>
<dbReference type="InterPro" id="IPR018244">
    <property type="entry name" value="Allrgn_V5/Tpx1_CS"/>
</dbReference>
<dbReference type="OrthoDB" id="737510at2759"/>
<dbReference type="PRINTS" id="PR00838">
    <property type="entry name" value="V5ALLERGEN"/>
</dbReference>
<dbReference type="EMBL" id="BDGG01000013">
    <property type="protein sequence ID" value="GAV06316.1"/>
    <property type="molecule type" value="Genomic_DNA"/>
</dbReference>
<dbReference type="InterPro" id="IPR014044">
    <property type="entry name" value="CAP_dom"/>
</dbReference>
<name>A0A1D1VZD0_RAMVA</name>
<accession>A0A1D1VZD0</accession>
<dbReference type="Pfam" id="PF00188">
    <property type="entry name" value="CAP"/>
    <property type="match status" value="1"/>
</dbReference>
<reference evidence="2 3" key="1">
    <citation type="journal article" date="2016" name="Nat. Commun.">
        <title>Extremotolerant tardigrade genome and improved radiotolerance of human cultured cells by tardigrade-unique protein.</title>
        <authorList>
            <person name="Hashimoto T."/>
            <person name="Horikawa D.D."/>
            <person name="Saito Y."/>
            <person name="Kuwahara H."/>
            <person name="Kozuka-Hata H."/>
            <person name="Shin-I T."/>
            <person name="Minakuchi Y."/>
            <person name="Ohishi K."/>
            <person name="Motoyama A."/>
            <person name="Aizu T."/>
            <person name="Enomoto A."/>
            <person name="Kondo K."/>
            <person name="Tanaka S."/>
            <person name="Hara Y."/>
            <person name="Koshikawa S."/>
            <person name="Sagara H."/>
            <person name="Miura T."/>
            <person name="Yokobori S."/>
            <person name="Miyagawa K."/>
            <person name="Suzuki Y."/>
            <person name="Kubo T."/>
            <person name="Oyama M."/>
            <person name="Kohara Y."/>
            <person name="Fujiyama A."/>
            <person name="Arakawa K."/>
            <person name="Katayama T."/>
            <person name="Toyoda A."/>
            <person name="Kunieda T."/>
        </authorList>
    </citation>
    <scope>NUCLEOTIDE SEQUENCE [LARGE SCALE GENOMIC DNA]</scope>
    <source>
        <strain evidence="2 3">YOKOZUNA-1</strain>
    </source>
</reference>
<dbReference type="InterPro" id="IPR002413">
    <property type="entry name" value="V5_allergen-like"/>
</dbReference>
<comment type="caution">
    <text evidence="2">The sequence shown here is derived from an EMBL/GenBank/DDBJ whole genome shotgun (WGS) entry which is preliminary data.</text>
</comment>
<sequence length="209" mass="23578">MSSPCYINGQFLHANEGCREDIRAHERLLIHRSIHVRFPMRADSGFAKTTAAVYQSALPALETPPSIRQDEPLVEGAIVDSRRNRDENVYDKVKATDTVDPEEQLSTMGAGQDTSSPAMQRHIIDEHNHFDLGQNLAMGTGENFDWTTAMRLWYDEVKDFTWGKPTNAMVGHYTAMVWAKTYKIGCGYKLCKPGTSKQFHFMVCDYGPA</sequence>
<evidence type="ECO:0000259" key="1">
    <source>
        <dbReference type="SMART" id="SM00198"/>
    </source>
</evidence>
<dbReference type="InterPro" id="IPR035940">
    <property type="entry name" value="CAP_sf"/>
</dbReference>
<dbReference type="PROSITE" id="PS01009">
    <property type="entry name" value="CRISP_1"/>
    <property type="match status" value="1"/>
</dbReference>
<dbReference type="PANTHER" id="PTHR10334">
    <property type="entry name" value="CYSTEINE-RICH SECRETORY PROTEIN-RELATED"/>
    <property type="match status" value="1"/>
</dbReference>
<evidence type="ECO:0000313" key="2">
    <source>
        <dbReference type="EMBL" id="GAV06316.1"/>
    </source>
</evidence>
<dbReference type="Proteomes" id="UP000186922">
    <property type="component" value="Unassembled WGS sequence"/>
</dbReference>
<keyword evidence="3" id="KW-1185">Reference proteome</keyword>
<evidence type="ECO:0000313" key="3">
    <source>
        <dbReference type="Proteomes" id="UP000186922"/>
    </source>
</evidence>
<dbReference type="InterPro" id="IPR001283">
    <property type="entry name" value="CRISP-related"/>
</dbReference>
<proteinExistence type="predicted"/>
<organism evidence="2 3">
    <name type="scientific">Ramazzottius varieornatus</name>
    <name type="common">Water bear</name>
    <name type="synonym">Tardigrade</name>
    <dbReference type="NCBI Taxonomy" id="947166"/>
    <lineage>
        <taxon>Eukaryota</taxon>
        <taxon>Metazoa</taxon>
        <taxon>Ecdysozoa</taxon>
        <taxon>Tardigrada</taxon>
        <taxon>Eutardigrada</taxon>
        <taxon>Parachela</taxon>
        <taxon>Hypsibioidea</taxon>
        <taxon>Ramazzottiidae</taxon>
        <taxon>Ramazzottius</taxon>
    </lineage>
</organism>
<dbReference type="SMART" id="SM00198">
    <property type="entry name" value="SCP"/>
    <property type="match status" value="1"/>
</dbReference>